<dbReference type="EMBL" id="VDCQ01000010">
    <property type="protein sequence ID" value="TNJ66477.1"/>
    <property type="molecule type" value="Genomic_DNA"/>
</dbReference>
<protein>
    <recommendedName>
        <fullName evidence="3">S-adenosylmethionine decarboxylase</fullName>
    </recommendedName>
</protein>
<reference evidence="1 2" key="1">
    <citation type="submission" date="2019-05" db="EMBL/GenBank/DDBJ databases">
        <title>We sequenced the genome of Paenibacillus hemerocallicola KCTC 33185 for further insight into its adaptation and study the phylogeny of Paenibacillus.</title>
        <authorList>
            <person name="Narsing Rao M.P."/>
        </authorList>
    </citation>
    <scope>NUCLEOTIDE SEQUENCE [LARGE SCALE GENOMIC DNA]</scope>
    <source>
        <strain evidence="1 2">KCTC 33185</strain>
    </source>
</reference>
<gene>
    <name evidence="1" type="ORF">FE784_09405</name>
</gene>
<comment type="caution">
    <text evidence="1">The sequence shown here is derived from an EMBL/GenBank/DDBJ whole genome shotgun (WGS) entry which is preliminary data.</text>
</comment>
<sequence length="178" mass="20090">MGRRAGWRKFGIWIVLLLLIVWPIYRIFGYMSQHSESYDASLLLYQVAQFQIELLNSSMAEAAKAKDTKELDSLRVSAYSANYTHERLVLAVGGNELTPLHSIEALVQYVLRLQIAGERVLKPEEKETLAKAAQTFKDIYEGYGKLLTSSGKPVSSQNDKLAKLDGELAESLKKRLLR</sequence>
<evidence type="ECO:0000313" key="1">
    <source>
        <dbReference type="EMBL" id="TNJ66477.1"/>
    </source>
</evidence>
<dbReference type="AlphaFoldDB" id="A0A5C4TD90"/>
<organism evidence="1 2">
    <name type="scientific">Paenibacillus hemerocallicola</name>
    <dbReference type="NCBI Taxonomy" id="1172614"/>
    <lineage>
        <taxon>Bacteria</taxon>
        <taxon>Bacillati</taxon>
        <taxon>Bacillota</taxon>
        <taxon>Bacilli</taxon>
        <taxon>Bacillales</taxon>
        <taxon>Paenibacillaceae</taxon>
        <taxon>Paenibacillus</taxon>
    </lineage>
</organism>
<dbReference type="RefSeq" id="WP_139601942.1">
    <property type="nucleotide sequence ID" value="NZ_VDCQ01000010.1"/>
</dbReference>
<accession>A0A5C4TD90</accession>
<keyword evidence="2" id="KW-1185">Reference proteome</keyword>
<proteinExistence type="predicted"/>
<name>A0A5C4TD90_9BACL</name>
<dbReference type="OrthoDB" id="2594503at2"/>
<evidence type="ECO:0000313" key="2">
    <source>
        <dbReference type="Proteomes" id="UP000307943"/>
    </source>
</evidence>
<evidence type="ECO:0008006" key="3">
    <source>
        <dbReference type="Google" id="ProtNLM"/>
    </source>
</evidence>
<dbReference type="Proteomes" id="UP000307943">
    <property type="component" value="Unassembled WGS sequence"/>
</dbReference>